<feature type="region of interest" description="Disordered" evidence="1">
    <location>
        <begin position="1"/>
        <end position="38"/>
    </location>
</feature>
<reference evidence="2 3" key="1">
    <citation type="journal article" date="2019" name="Int. J. Syst. Evol. Microbiol.">
        <title>The Global Catalogue of Microorganisms (GCM) 10K type strain sequencing project: providing services to taxonomists for standard genome sequencing and annotation.</title>
        <authorList>
            <consortium name="The Broad Institute Genomics Platform"/>
            <consortium name="The Broad Institute Genome Sequencing Center for Infectious Disease"/>
            <person name="Wu L."/>
            <person name="Ma J."/>
        </authorList>
    </citation>
    <scope>NUCLEOTIDE SEQUENCE [LARGE SCALE GENOMIC DNA]</scope>
    <source>
        <strain evidence="2 3">JCM 9383</strain>
    </source>
</reference>
<proteinExistence type="predicted"/>
<dbReference type="Pfam" id="PF20079">
    <property type="entry name" value="DUF6474"/>
    <property type="match status" value="1"/>
</dbReference>
<evidence type="ECO:0000256" key="1">
    <source>
        <dbReference type="SAM" id="MobiDB-lite"/>
    </source>
</evidence>
<dbReference type="Proteomes" id="UP001500979">
    <property type="component" value="Unassembled WGS sequence"/>
</dbReference>
<evidence type="ECO:0000313" key="3">
    <source>
        <dbReference type="Proteomes" id="UP001500979"/>
    </source>
</evidence>
<dbReference type="RefSeq" id="WP_344686296.1">
    <property type="nucleotide sequence ID" value="NZ_BAAAUX010000045.1"/>
</dbReference>
<accession>A0ABN3VNF1</accession>
<name>A0ABN3VNF1_9PSEU</name>
<organism evidence="2 3">
    <name type="scientific">Saccharopolyspora taberi</name>
    <dbReference type="NCBI Taxonomy" id="60895"/>
    <lineage>
        <taxon>Bacteria</taxon>
        <taxon>Bacillati</taxon>
        <taxon>Actinomycetota</taxon>
        <taxon>Actinomycetes</taxon>
        <taxon>Pseudonocardiales</taxon>
        <taxon>Pseudonocardiaceae</taxon>
        <taxon>Saccharopolyspora</taxon>
    </lineage>
</organism>
<comment type="caution">
    <text evidence="2">The sequence shown here is derived from an EMBL/GenBank/DDBJ whole genome shotgun (WGS) entry which is preliminary data.</text>
</comment>
<dbReference type="EMBL" id="BAAAUX010000045">
    <property type="protein sequence ID" value="GAA2821396.1"/>
    <property type="molecule type" value="Genomic_DNA"/>
</dbReference>
<protein>
    <submittedName>
        <fullName evidence="2">DUF6474 family protein</fullName>
    </submittedName>
</protein>
<gene>
    <name evidence="2" type="ORF">GCM10010470_65830</name>
</gene>
<sequence length="180" mass="19970">MTRSAKKSPKSCTHAASRAEKKANRKARRAERRGELGRITPGNARRVIGVLKVIGPVAMPYLLRAVASARSSYDRMRARRLGVEVADLGRFTGRGAALHARIAADRDALQEMRAQTVGRSEQEVFAADQYAEETDGRLSQLASAVRAAERMPTQRRRAAHRAVDGELRRLEVQLMRRLGV</sequence>
<keyword evidence="3" id="KW-1185">Reference proteome</keyword>
<dbReference type="InterPro" id="IPR045522">
    <property type="entry name" value="DUF6474"/>
</dbReference>
<evidence type="ECO:0000313" key="2">
    <source>
        <dbReference type="EMBL" id="GAA2821396.1"/>
    </source>
</evidence>